<reference evidence="2 3" key="1">
    <citation type="submission" date="2023-01" db="EMBL/GenBank/DDBJ databases">
        <authorList>
            <person name="Whitehead M."/>
        </authorList>
    </citation>
    <scope>NUCLEOTIDE SEQUENCE [LARGE SCALE GENOMIC DNA]</scope>
</reference>
<comment type="caution">
    <text evidence="2">The sequence shown here is derived from an EMBL/GenBank/DDBJ whole genome shotgun (WGS) entry which is preliminary data.</text>
</comment>
<name>A0AAV0W7C6_9HEMI</name>
<evidence type="ECO:0000313" key="3">
    <source>
        <dbReference type="Proteomes" id="UP001160148"/>
    </source>
</evidence>
<keyword evidence="1" id="KW-1133">Transmembrane helix</keyword>
<proteinExistence type="predicted"/>
<accession>A0AAV0W7C6</accession>
<dbReference type="EMBL" id="CARXXK010000001">
    <property type="protein sequence ID" value="CAI6351754.1"/>
    <property type="molecule type" value="Genomic_DNA"/>
</dbReference>
<dbReference type="AlphaFoldDB" id="A0AAV0W7C6"/>
<sequence>MPVQCAANSMYDFRLASVLLATVVVAVGAMIGGELSTVEKSLQFEAAFQGELFKRCDDGFNGEKKTTRTA</sequence>
<keyword evidence="1" id="KW-0472">Membrane</keyword>
<keyword evidence="1" id="KW-0812">Transmembrane</keyword>
<feature type="transmembrane region" description="Helical" evidence="1">
    <location>
        <begin position="15"/>
        <end position="33"/>
    </location>
</feature>
<dbReference type="Proteomes" id="UP001160148">
    <property type="component" value="Unassembled WGS sequence"/>
</dbReference>
<keyword evidence="3" id="KW-1185">Reference proteome</keyword>
<evidence type="ECO:0000256" key="1">
    <source>
        <dbReference type="SAM" id="Phobius"/>
    </source>
</evidence>
<evidence type="ECO:0000313" key="2">
    <source>
        <dbReference type="EMBL" id="CAI6351754.1"/>
    </source>
</evidence>
<organism evidence="2 3">
    <name type="scientific">Macrosiphum euphorbiae</name>
    <name type="common">potato aphid</name>
    <dbReference type="NCBI Taxonomy" id="13131"/>
    <lineage>
        <taxon>Eukaryota</taxon>
        <taxon>Metazoa</taxon>
        <taxon>Ecdysozoa</taxon>
        <taxon>Arthropoda</taxon>
        <taxon>Hexapoda</taxon>
        <taxon>Insecta</taxon>
        <taxon>Pterygota</taxon>
        <taxon>Neoptera</taxon>
        <taxon>Paraneoptera</taxon>
        <taxon>Hemiptera</taxon>
        <taxon>Sternorrhyncha</taxon>
        <taxon>Aphidomorpha</taxon>
        <taxon>Aphidoidea</taxon>
        <taxon>Aphididae</taxon>
        <taxon>Macrosiphini</taxon>
        <taxon>Macrosiphum</taxon>
    </lineage>
</organism>
<protein>
    <submittedName>
        <fullName evidence="2">Uncharacterized protein</fullName>
    </submittedName>
</protein>
<gene>
    <name evidence="2" type="ORF">MEUPH1_LOCUS8073</name>
</gene>